<sequence length="790" mass="89774">MIKNFFKVAFRNLRRSKGFSAINIIGLAIGMASAMLILLWIQNEVEYDQFHVKKDRIYEAWNRAHFDGKLWCWNTTPKVLGRTLEKDLPEVERSVRVNWPSSFLFSVGDKRIKKSGNMVDTGFLQMFSFPLVKGNPHTALNSMYSIVITEKLAKALFGNEDAVGKIVKVENKDNFTVTAVMKDLPNNTRFNFEFLLPWSYLIHRQEDDSSWGNNSTRTYVLLKEHTSLASVAPKVKVLKQQYEEEAKKDKWEMFLYPISRWRLYSSFTDGAEDNGGRATFVKLFGTIALFILLIACINFMNLSTARSEKRAKEVGIRKVVGANRGSLISQFIGESIILAFVAAIFAIIIVEFSLPAYNRLTDKKLFIDFADWRTWTAIGSFILVTGILAGSYPAFFLSSFQPVKVLKGTFRKVNALITPRKVLVILQFTFAIILIICTIIVKQQIDYARNREAGYNKDNLVYHFMTGDIPKNYALIKNELISSGIALSVAKTSAPMTESWSDGWGQEWEGKDPNDKTDFARYVTDEGLGKTVGLQFVMGRDFDLKQFPTDSTGMIINESSLKVMKFKDPIGKIVKDNGIEWHIVGVIKDFILTNPYEPTRPMLISGAKNDWFQTMQIKLNGARPTAQNLKNAEAIFRKYNPEYPFEYQFVDEEYARKFENEERQGTLAALFACLTIFISCLGLFGLATYMAENRIKEIGVRKVLGASVSGITALLSKDFVKLVVIAFLIAAPLSWWAMHHWLQDYNYRVDIQWWVFAVACLLSVAIAVITVSYQAIRAAMSNPVKSLRTE</sequence>
<evidence type="ECO:0000256" key="4">
    <source>
        <dbReference type="ARBA" id="ARBA00022989"/>
    </source>
</evidence>
<evidence type="ECO:0000259" key="7">
    <source>
        <dbReference type="Pfam" id="PF02687"/>
    </source>
</evidence>
<feature type="transmembrane region" description="Helical" evidence="6">
    <location>
        <begin position="336"/>
        <end position="357"/>
    </location>
</feature>
<reference evidence="9 10" key="1">
    <citation type="submission" date="2015-04" db="EMBL/GenBank/DDBJ databases">
        <title>Whole genome shotgun sequence of Flavihumibacter petaseus NBRC 106054.</title>
        <authorList>
            <person name="Miyazawa S."/>
            <person name="Hosoyama A."/>
            <person name="Hashimoto M."/>
            <person name="Noguchi M."/>
            <person name="Tsuchikane K."/>
            <person name="Ohji S."/>
            <person name="Yamazoe A."/>
            <person name="Ichikawa N."/>
            <person name="Kimura A."/>
            <person name="Fujita N."/>
        </authorList>
    </citation>
    <scope>NUCLEOTIDE SEQUENCE [LARGE SCALE GENOMIC DNA]</scope>
    <source>
        <strain evidence="9 10">NBRC 106054</strain>
    </source>
</reference>
<gene>
    <name evidence="9" type="ORF">FPE01S_04_01290</name>
</gene>
<evidence type="ECO:0000256" key="3">
    <source>
        <dbReference type="ARBA" id="ARBA00022692"/>
    </source>
</evidence>
<keyword evidence="4 6" id="KW-1133">Transmembrane helix</keyword>
<keyword evidence="3 6" id="KW-0812">Transmembrane</keyword>
<dbReference type="AlphaFoldDB" id="A0A0E9N5D2"/>
<comment type="subcellular location">
    <subcellularLocation>
        <location evidence="1">Cell membrane</location>
        <topology evidence="1">Multi-pass membrane protein</topology>
    </subcellularLocation>
</comment>
<dbReference type="OrthoDB" id="5933722at2"/>
<feature type="transmembrane region" description="Helical" evidence="6">
    <location>
        <begin position="719"/>
        <end position="739"/>
    </location>
</feature>
<accession>A0A0E9N5D2</accession>
<keyword evidence="5 6" id="KW-0472">Membrane</keyword>
<dbReference type="STRING" id="1220578.FPE01S_04_01290"/>
<dbReference type="InterPro" id="IPR003838">
    <property type="entry name" value="ABC3_permease_C"/>
</dbReference>
<feature type="transmembrane region" description="Helical" evidence="6">
    <location>
        <begin position="421"/>
        <end position="441"/>
    </location>
</feature>
<dbReference type="Pfam" id="PF02687">
    <property type="entry name" value="FtsX"/>
    <property type="match status" value="2"/>
</dbReference>
<evidence type="ECO:0000313" key="9">
    <source>
        <dbReference type="EMBL" id="GAO44886.1"/>
    </source>
</evidence>
<proteinExistence type="predicted"/>
<feature type="transmembrane region" description="Helical" evidence="6">
    <location>
        <begin position="667"/>
        <end position="691"/>
    </location>
</feature>
<evidence type="ECO:0000256" key="1">
    <source>
        <dbReference type="ARBA" id="ARBA00004651"/>
    </source>
</evidence>
<evidence type="ECO:0000256" key="2">
    <source>
        <dbReference type="ARBA" id="ARBA00022475"/>
    </source>
</evidence>
<keyword evidence="10" id="KW-1185">Reference proteome</keyword>
<dbReference type="Proteomes" id="UP000033121">
    <property type="component" value="Unassembled WGS sequence"/>
</dbReference>
<dbReference type="Pfam" id="PF12704">
    <property type="entry name" value="MacB_PCD"/>
    <property type="match status" value="1"/>
</dbReference>
<dbReference type="InterPro" id="IPR050250">
    <property type="entry name" value="Macrolide_Exporter_MacB"/>
</dbReference>
<feature type="transmembrane region" description="Helical" evidence="6">
    <location>
        <begin position="377"/>
        <end position="400"/>
    </location>
</feature>
<keyword evidence="2" id="KW-1003">Cell membrane</keyword>
<dbReference type="EMBL" id="BBWV01000004">
    <property type="protein sequence ID" value="GAO44886.1"/>
    <property type="molecule type" value="Genomic_DNA"/>
</dbReference>
<feature type="transmembrane region" description="Helical" evidence="6">
    <location>
        <begin position="283"/>
        <end position="302"/>
    </location>
</feature>
<feature type="domain" description="ABC3 transporter permease C-terminal" evidence="7">
    <location>
        <begin position="286"/>
        <end position="401"/>
    </location>
</feature>
<dbReference type="GO" id="GO:0005886">
    <property type="term" value="C:plasma membrane"/>
    <property type="evidence" value="ECO:0007669"/>
    <property type="project" value="UniProtKB-SubCell"/>
</dbReference>
<feature type="transmembrane region" description="Helical" evidence="6">
    <location>
        <begin position="21"/>
        <end position="41"/>
    </location>
</feature>
<dbReference type="RefSeq" id="WP_046370880.1">
    <property type="nucleotide sequence ID" value="NZ_BBWV01000004.1"/>
</dbReference>
<dbReference type="PANTHER" id="PTHR30572:SF18">
    <property type="entry name" value="ABC-TYPE MACROLIDE FAMILY EXPORT SYSTEM PERMEASE COMPONENT 2"/>
    <property type="match status" value="1"/>
</dbReference>
<evidence type="ECO:0000256" key="6">
    <source>
        <dbReference type="SAM" id="Phobius"/>
    </source>
</evidence>
<dbReference type="GO" id="GO:0022857">
    <property type="term" value="F:transmembrane transporter activity"/>
    <property type="evidence" value="ECO:0007669"/>
    <property type="project" value="TreeGrafter"/>
</dbReference>
<feature type="domain" description="MacB-like periplasmic core" evidence="8">
    <location>
        <begin position="20"/>
        <end position="235"/>
    </location>
</feature>
<dbReference type="InterPro" id="IPR025857">
    <property type="entry name" value="MacB_PCD"/>
</dbReference>
<organism evidence="9 10">
    <name type="scientific">Flavihumibacter petaseus NBRC 106054</name>
    <dbReference type="NCBI Taxonomy" id="1220578"/>
    <lineage>
        <taxon>Bacteria</taxon>
        <taxon>Pseudomonadati</taxon>
        <taxon>Bacteroidota</taxon>
        <taxon>Chitinophagia</taxon>
        <taxon>Chitinophagales</taxon>
        <taxon>Chitinophagaceae</taxon>
        <taxon>Flavihumibacter</taxon>
    </lineage>
</organism>
<protein>
    <submittedName>
        <fullName evidence="9">Putative ABC transporter permease protein</fullName>
    </submittedName>
</protein>
<comment type="caution">
    <text evidence="9">The sequence shown here is derived from an EMBL/GenBank/DDBJ whole genome shotgun (WGS) entry which is preliminary data.</text>
</comment>
<feature type="domain" description="ABC3 transporter permease C-terminal" evidence="7">
    <location>
        <begin position="670"/>
        <end position="783"/>
    </location>
</feature>
<evidence type="ECO:0000256" key="5">
    <source>
        <dbReference type="ARBA" id="ARBA00023136"/>
    </source>
</evidence>
<dbReference type="PANTHER" id="PTHR30572">
    <property type="entry name" value="MEMBRANE COMPONENT OF TRANSPORTER-RELATED"/>
    <property type="match status" value="1"/>
</dbReference>
<evidence type="ECO:0000313" key="10">
    <source>
        <dbReference type="Proteomes" id="UP000033121"/>
    </source>
</evidence>
<evidence type="ECO:0000259" key="8">
    <source>
        <dbReference type="Pfam" id="PF12704"/>
    </source>
</evidence>
<name>A0A0E9N5D2_9BACT</name>
<feature type="transmembrane region" description="Helical" evidence="6">
    <location>
        <begin position="751"/>
        <end position="776"/>
    </location>
</feature>